<evidence type="ECO:0000313" key="1">
    <source>
        <dbReference type="EMBL" id="MCI93106.1"/>
    </source>
</evidence>
<evidence type="ECO:0000313" key="2">
    <source>
        <dbReference type="Proteomes" id="UP000265520"/>
    </source>
</evidence>
<comment type="caution">
    <text evidence="1">The sequence shown here is derived from an EMBL/GenBank/DDBJ whole genome shotgun (WGS) entry which is preliminary data.</text>
</comment>
<dbReference type="EMBL" id="LXQA011319563">
    <property type="protein sequence ID" value="MCI93106.1"/>
    <property type="molecule type" value="Genomic_DNA"/>
</dbReference>
<sequence>GYKNQSVGVEVGKNPPRCEELDDCIDNIIFDYIPIFLIKISSKAIRSWGTIFVESKHCRFDFLFGW</sequence>
<name>A0A392VY43_9FABA</name>
<accession>A0A392VY43</accession>
<protein>
    <submittedName>
        <fullName evidence="1">Uncharacterized protein</fullName>
    </submittedName>
</protein>
<reference evidence="1 2" key="1">
    <citation type="journal article" date="2018" name="Front. Plant Sci.">
        <title>Red Clover (Trifolium pratense) and Zigzag Clover (T. medium) - A Picture of Genomic Similarities and Differences.</title>
        <authorList>
            <person name="Dluhosova J."/>
            <person name="Istvanek J."/>
            <person name="Nedelnik J."/>
            <person name="Repkova J."/>
        </authorList>
    </citation>
    <scope>NUCLEOTIDE SEQUENCE [LARGE SCALE GENOMIC DNA]</scope>
    <source>
        <strain evidence="2">cv. 10/8</strain>
        <tissue evidence="1">Leaf</tissue>
    </source>
</reference>
<feature type="non-terminal residue" evidence="1">
    <location>
        <position position="1"/>
    </location>
</feature>
<organism evidence="1 2">
    <name type="scientific">Trifolium medium</name>
    <dbReference type="NCBI Taxonomy" id="97028"/>
    <lineage>
        <taxon>Eukaryota</taxon>
        <taxon>Viridiplantae</taxon>
        <taxon>Streptophyta</taxon>
        <taxon>Embryophyta</taxon>
        <taxon>Tracheophyta</taxon>
        <taxon>Spermatophyta</taxon>
        <taxon>Magnoliopsida</taxon>
        <taxon>eudicotyledons</taxon>
        <taxon>Gunneridae</taxon>
        <taxon>Pentapetalae</taxon>
        <taxon>rosids</taxon>
        <taxon>fabids</taxon>
        <taxon>Fabales</taxon>
        <taxon>Fabaceae</taxon>
        <taxon>Papilionoideae</taxon>
        <taxon>50 kb inversion clade</taxon>
        <taxon>NPAAA clade</taxon>
        <taxon>Hologalegina</taxon>
        <taxon>IRL clade</taxon>
        <taxon>Trifolieae</taxon>
        <taxon>Trifolium</taxon>
    </lineage>
</organism>
<keyword evidence="2" id="KW-1185">Reference proteome</keyword>
<dbReference type="Proteomes" id="UP000265520">
    <property type="component" value="Unassembled WGS sequence"/>
</dbReference>
<dbReference type="AlphaFoldDB" id="A0A392VY43"/>
<proteinExistence type="predicted"/>